<organism evidence="1">
    <name type="scientific">Arundo donax</name>
    <name type="common">Giant reed</name>
    <name type="synonym">Donax arundinaceus</name>
    <dbReference type="NCBI Taxonomy" id="35708"/>
    <lineage>
        <taxon>Eukaryota</taxon>
        <taxon>Viridiplantae</taxon>
        <taxon>Streptophyta</taxon>
        <taxon>Embryophyta</taxon>
        <taxon>Tracheophyta</taxon>
        <taxon>Spermatophyta</taxon>
        <taxon>Magnoliopsida</taxon>
        <taxon>Liliopsida</taxon>
        <taxon>Poales</taxon>
        <taxon>Poaceae</taxon>
        <taxon>PACMAD clade</taxon>
        <taxon>Arundinoideae</taxon>
        <taxon>Arundineae</taxon>
        <taxon>Arundo</taxon>
    </lineage>
</organism>
<sequence length="35" mass="4057">MGILYLPSCSYQRRSRLDFPEIFSPEIRGVSIIVL</sequence>
<protein>
    <submittedName>
        <fullName evidence="1">Uncharacterized protein</fullName>
    </submittedName>
</protein>
<dbReference type="EMBL" id="GBRH01198317">
    <property type="protein sequence ID" value="JAD99578.1"/>
    <property type="molecule type" value="Transcribed_RNA"/>
</dbReference>
<dbReference type="AlphaFoldDB" id="A0A0A9EKQ5"/>
<proteinExistence type="predicted"/>
<accession>A0A0A9EKQ5</accession>
<reference evidence="1" key="2">
    <citation type="journal article" date="2015" name="Data Brief">
        <title>Shoot transcriptome of the giant reed, Arundo donax.</title>
        <authorList>
            <person name="Barrero R.A."/>
            <person name="Guerrero F.D."/>
            <person name="Moolhuijzen P."/>
            <person name="Goolsby J.A."/>
            <person name="Tidwell J."/>
            <person name="Bellgard S.E."/>
            <person name="Bellgard M.I."/>
        </authorList>
    </citation>
    <scope>NUCLEOTIDE SEQUENCE</scope>
    <source>
        <tissue evidence="1">Shoot tissue taken approximately 20 cm above the soil surface</tissue>
    </source>
</reference>
<name>A0A0A9EKQ5_ARUDO</name>
<evidence type="ECO:0000313" key="1">
    <source>
        <dbReference type="EMBL" id="JAD99578.1"/>
    </source>
</evidence>
<reference evidence="1" key="1">
    <citation type="submission" date="2014-09" db="EMBL/GenBank/DDBJ databases">
        <authorList>
            <person name="Magalhaes I.L.F."/>
            <person name="Oliveira U."/>
            <person name="Santos F.R."/>
            <person name="Vidigal T.H.D.A."/>
            <person name="Brescovit A.D."/>
            <person name="Santos A.J."/>
        </authorList>
    </citation>
    <scope>NUCLEOTIDE SEQUENCE</scope>
    <source>
        <tissue evidence="1">Shoot tissue taken approximately 20 cm above the soil surface</tissue>
    </source>
</reference>